<proteinExistence type="inferred from homology"/>
<evidence type="ECO:0000256" key="8">
    <source>
        <dbReference type="ARBA" id="ARBA00022452"/>
    </source>
</evidence>
<comment type="cofactor">
    <cofactor evidence="20">
        <name>Ca(2+)</name>
        <dbReference type="ChEBI" id="CHEBI:29108"/>
    </cofactor>
    <text evidence="20">Binds 1 Ca(2+) ion per monomer.</text>
</comment>
<gene>
    <name evidence="21" type="ORF">NCTC12475_01431</name>
</gene>
<feature type="binding site" description="in dimeric form" evidence="20">
    <location>
        <position position="195"/>
    </location>
    <ligand>
        <name>Ca(2+)</name>
        <dbReference type="ChEBI" id="CHEBI:29108"/>
        <label>1</label>
    </ligand>
</feature>
<keyword evidence="15" id="KW-0443">Lipid metabolism</keyword>
<dbReference type="OrthoDB" id="188433at2"/>
<dbReference type="GO" id="GO:0008970">
    <property type="term" value="F:phospholipase A1 activity"/>
    <property type="evidence" value="ECO:0007669"/>
    <property type="project" value="UniProtKB-EC"/>
</dbReference>
<dbReference type="EC" id="3.1.1.32" evidence="6"/>
<evidence type="ECO:0000313" key="21">
    <source>
        <dbReference type="EMBL" id="SUX11215.1"/>
    </source>
</evidence>
<keyword evidence="8" id="KW-1134">Transmembrane beta strand</keyword>
<keyword evidence="12 21" id="KW-0378">Hydrolase</keyword>
<keyword evidence="14" id="KW-0442">Lipid degradation</keyword>
<comment type="similarity">
    <text evidence="4">Belongs to the phospholipase A1 family.</text>
</comment>
<evidence type="ECO:0000256" key="3">
    <source>
        <dbReference type="ARBA" id="ARBA00004571"/>
    </source>
</evidence>
<evidence type="ECO:0000256" key="9">
    <source>
        <dbReference type="ARBA" id="ARBA00022692"/>
    </source>
</evidence>
<dbReference type="RefSeq" id="WP_089181974.1">
    <property type="nucleotide sequence ID" value="NZ_CP043427.1"/>
</dbReference>
<evidence type="ECO:0000256" key="14">
    <source>
        <dbReference type="ARBA" id="ARBA00022963"/>
    </source>
</evidence>
<dbReference type="STRING" id="32024.GCA_000788295_01541"/>
<evidence type="ECO:0000313" key="22">
    <source>
        <dbReference type="Proteomes" id="UP000254920"/>
    </source>
</evidence>
<evidence type="ECO:0000256" key="19">
    <source>
        <dbReference type="PIRSR" id="PIRSR603187-1"/>
    </source>
</evidence>
<dbReference type="GO" id="GO:0046872">
    <property type="term" value="F:metal ion binding"/>
    <property type="evidence" value="ECO:0007669"/>
    <property type="project" value="UniProtKB-KW"/>
</dbReference>
<comment type="subcellular location">
    <subcellularLocation>
        <location evidence="3">Cell outer membrane</location>
        <topology evidence="3">Multi-pass membrane protein</topology>
    </subcellularLocation>
</comment>
<reference evidence="21 22" key="1">
    <citation type="submission" date="2018-06" db="EMBL/GenBank/DDBJ databases">
        <authorList>
            <consortium name="Pathogen Informatics"/>
            <person name="Doyle S."/>
        </authorList>
    </citation>
    <scope>NUCLEOTIDE SEQUENCE [LARGE SCALE GENOMIC DNA]</scope>
    <source>
        <strain evidence="21 22">NCTC12475</strain>
    </source>
</reference>
<keyword evidence="11" id="KW-0732">Signal</keyword>
<name>A0A381DKQ3_9BACT</name>
<dbReference type="EMBL" id="UFVD01000001">
    <property type="protein sequence ID" value="SUX11215.1"/>
    <property type="molecule type" value="Genomic_DNA"/>
</dbReference>
<evidence type="ECO:0000256" key="2">
    <source>
        <dbReference type="ARBA" id="ARBA00001604"/>
    </source>
</evidence>
<dbReference type="GO" id="GO:0004623">
    <property type="term" value="F:phospholipase A2 activity"/>
    <property type="evidence" value="ECO:0007669"/>
    <property type="project" value="UniProtKB-EC"/>
</dbReference>
<dbReference type="InterPro" id="IPR003187">
    <property type="entry name" value="PLipase_A1"/>
</dbReference>
<evidence type="ECO:0000256" key="17">
    <source>
        <dbReference type="ARBA" id="ARBA00023237"/>
    </source>
</evidence>
<comment type="subunit">
    <text evidence="5">Homodimer; dimerization is reversible, and the dimeric form is the active one.</text>
</comment>
<dbReference type="SUPFAM" id="SSF56931">
    <property type="entry name" value="Outer membrane phospholipase A (OMPLA)"/>
    <property type="match status" value="1"/>
</dbReference>
<keyword evidence="16" id="KW-0472">Membrane</keyword>
<dbReference type="PANTHER" id="PTHR40457">
    <property type="entry name" value="PHOSPHOLIPASE A1"/>
    <property type="match status" value="1"/>
</dbReference>
<evidence type="ECO:0000256" key="20">
    <source>
        <dbReference type="PIRSR" id="PIRSR603187-2"/>
    </source>
</evidence>
<dbReference type="Pfam" id="PF02253">
    <property type="entry name" value="PLA1"/>
    <property type="match status" value="1"/>
</dbReference>
<evidence type="ECO:0000256" key="4">
    <source>
        <dbReference type="ARBA" id="ARBA00010525"/>
    </source>
</evidence>
<evidence type="ECO:0000256" key="18">
    <source>
        <dbReference type="ARBA" id="ARBA00032375"/>
    </source>
</evidence>
<accession>A0A381DKQ3</accession>
<dbReference type="PANTHER" id="PTHR40457:SF1">
    <property type="entry name" value="PHOSPHOLIPASE A1"/>
    <property type="match status" value="1"/>
</dbReference>
<dbReference type="EC" id="3.1.1.4" evidence="7"/>
<dbReference type="AlphaFoldDB" id="A0A381DKQ3"/>
<evidence type="ECO:0000256" key="13">
    <source>
        <dbReference type="ARBA" id="ARBA00022837"/>
    </source>
</evidence>
<organism evidence="21 22">
    <name type="scientific">Campylobacter sputorum subsp. sputorum</name>
    <dbReference type="NCBI Taxonomy" id="32024"/>
    <lineage>
        <taxon>Bacteria</taxon>
        <taxon>Pseudomonadati</taxon>
        <taxon>Campylobacterota</taxon>
        <taxon>Epsilonproteobacteria</taxon>
        <taxon>Campylobacterales</taxon>
        <taxon>Campylobacteraceae</taxon>
        <taxon>Campylobacter</taxon>
    </lineage>
</organism>
<feature type="active site" description="Proton acceptor" evidence="19">
    <location>
        <position position="185"/>
    </location>
</feature>
<dbReference type="Proteomes" id="UP000254920">
    <property type="component" value="Unassembled WGS sequence"/>
</dbReference>
<dbReference type="GO" id="GO:0009279">
    <property type="term" value="C:cell outer membrane"/>
    <property type="evidence" value="ECO:0007669"/>
    <property type="project" value="UniProtKB-SubCell"/>
</dbReference>
<evidence type="ECO:0000256" key="5">
    <source>
        <dbReference type="ARBA" id="ARBA00011702"/>
    </source>
</evidence>
<evidence type="ECO:0000256" key="15">
    <source>
        <dbReference type="ARBA" id="ARBA00023098"/>
    </source>
</evidence>
<dbReference type="GO" id="GO:0016042">
    <property type="term" value="P:lipid catabolic process"/>
    <property type="evidence" value="ECO:0007669"/>
    <property type="project" value="UniProtKB-KW"/>
</dbReference>
<evidence type="ECO:0000256" key="12">
    <source>
        <dbReference type="ARBA" id="ARBA00022801"/>
    </source>
</evidence>
<comment type="catalytic activity">
    <reaction evidence="1">
        <text>a 1,2-diacyl-sn-glycero-3-phosphocholine + H2O = a 2-acyl-sn-glycero-3-phosphocholine + a fatty acid + H(+)</text>
        <dbReference type="Rhea" id="RHEA:18689"/>
        <dbReference type="ChEBI" id="CHEBI:15377"/>
        <dbReference type="ChEBI" id="CHEBI:15378"/>
        <dbReference type="ChEBI" id="CHEBI:28868"/>
        <dbReference type="ChEBI" id="CHEBI:57643"/>
        <dbReference type="ChEBI" id="CHEBI:57875"/>
        <dbReference type="EC" id="3.1.1.32"/>
    </reaction>
</comment>
<evidence type="ECO:0000256" key="16">
    <source>
        <dbReference type="ARBA" id="ARBA00023136"/>
    </source>
</evidence>
<evidence type="ECO:0000256" key="1">
    <source>
        <dbReference type="ARBA" id="ARBA00000111"/>
    </source>
</evidence>
<evidence type="ECO:0000256" key="6">
    <source>
        <dbReference type="ARBA" id="ARBA00013179"/>
    </source>
</evidence>
<sequence length="312" mass="36423">MKKVILSCICASMLFCENAEELYKKALEFEQNGDFKSAMKYYKMSANQSLEFENKLQKDITYEEPIIQTKTSSRKSLSNNTLENTLGIRIFKPNYFVYAYDFSDKNDRKDGEAKFQISFQKPISYDLLGLDETISVAYSQQSFWQVEKDSSPFRESNYEPEMFITIPDNFTNYGFIDWVRFGINHQSNGEDGVESRSWNRAYVATKLTFGNLSIIPRAWYSFNPDKYNDDISSYMGYGDIEFVYDLYGHKLAAMLRNNLNFHDNRGAVELSWYFPLFNDIYGYLQYFNGYGESLIDYNRQVNKVGLGIAILK</sequence>
<dbReference type="GeneID" id="93090078"/>
<keyword evidence="9" id="KW-0812">Transmembrane</keyword>
<keyword evidence="13 20" id="KW-0106">Calcium</keyword>
<evidence type="ECO:0000256" key="11">
    <source>
        <dbReference type="ARBA" id="ARBA00022729"/>
    </source>
</evidence>
<comment type="catalytic activity">
    <reaction evidence="2">
        <text>a 1,2-diacyl-sn-glycero-3-phosphocholine + H2O = a 1-acyl-sn-glycero-3-phosphocholine + a fatty acid + H(+)</text>
        <dbReference type="Rhea" id="RHEA:15801"/>
        <dbReference type="ChEBI" id="CHEBI:15377"/>
        <dbReference type="ChEBI" id="CHEBI:15378"/>
        <dbReference type="ChEBI" id="CHEBI:28868"/>
        <dbReference type="ChEBI" id="CHEBI:57643"/>
        <dbReference type="ChEBI" id="CHEBI:58168"/>
        <dbReference type="EC" id="3.1.1.4"/>
    </reaction>
</comment>
<dbReference type="Gene3D" id="2.40.230.10">
    <property type="entry name" value="Phospholipase A1"/>
    <property type="match status" value="1"/>
</dbReference>
<feature type="binding site" description="in dimeric form" evidence="20">
    <location>
        <position position="150"/>
    </location>
    <ligand>
        <name>Ca(2+)</name>
        <dbReference type="ChEBI" id="CHEBI:29108"/>
        <label>1</label>
    </ligand>
</feature>
<protein>
    <recommendedName>
        <fullName evidence="18">Phosphatidylcholine 1-acylhydrolase</fullName>
        <ecNumber evidence="6">3.1.1.32</ecNumber>
        <ecNumber evidence="7">3.1.1.4</ecNumber>
    </recommendedName>
</protein>
<feature type="active site" description="Nucleophile" evidence="19">
    <location>
        <position position="187"/>
    </location>
</feature>
<dbReference type="InterPro" id="IPR036541">
    <property type="entry name" value="PLipase_A1_sf"/>
</dbReference>
<keyword evidence="10 20" id="KW-0479">Metal-binding</keyword>
<keyword evidence="22" id="KW-1185">Reference proteome</keyword>
<keyword evidence="17" id="KW-0998">Cell outer membrane</keyword>
<dbReference type="PRINTS" id="PR01486">
    <property type="entry name" value="PHPHLIPASEA1"/>
</dbReference>
<evidence type="ECO:0000256" key="10">
    <source>
        <dbReference type="ARBA" id="ARBA00022723"/>
    </source>
</evidence>
<evidence type="ECO:0000256" key="7">
    <source>
        <dbReference type="ARBA" id="ARBA00013278"/>
    </source>
</evidence>